<dbReference type="EMBL" id="CAWYQH010000174">
    <property type="protein sequence ID" value="CAK8698051.1"/>
    <property type="molecule type" value="Genomic_DNA"/>
</dbReference>
<keyword evidence="1" id="KW-0812">Transmembrane</keyword>
<keyword evidence="1" id="KW-0472">Membrane</keyword>
<feature type="chain" id="PRO_5047239277" description="FZ domain-containing protein" evidence="2">
    <location>
        <begin position="23"/>
        <end position="356"/>
    </location>
</feature>
<evidence type="ECO:0000313" key="3">
    <source>
        <dbReference type="EMBL" id="CAK8698051.1"/>
    </source>
</evidence>
<organism evidence="3 4">
    <name type="scientific">Clavelina lepadiformis</name>
    <name type="common">Light-bulb sea squirt</name>
    <name type="synonym">Ascidia lepadiformis</name>
    <dbReference type="NCBI Taxonomy" id="159417"/>
    <lineage>
        <taxon>Eukaryota</taxon>
        <taxon>Metazoa</taxon>
        <taxon>Chordata</taxon>
        <taxon>Tunicata</taxon>
        <taxon>Ascidiacea</taxon>
        <taxon>Aplousobranchia</taxon>
        <taxon>Clavelinidae</taxon>
        <taxon>Clavelina</taxon>
    </lineage>
</organism>
<evidence type="ECO:0008006" key="5">
    <source>
        <dbReference type="Google" id="ProtNLM"/>
    </source>
</evidence>
<proteinExistence type="predicted"/>
<evidence type="ECO:0000313" key="4">
    <source>
        <dbReference type="Proteomes" id="UP001642483"/>
    </source>
</evidence>
<protein>
    <recommendedName>
        <fullName evidence="5">FZ domain-containing protein</fullName>
    </recommendedName>
</protein>
<comment type="caution">
    <text evidence="3">The sequence shown here is derived from an EMBL/GenBank/DDBJ whole genome shotgun (WGS) entry which is preliminary data.</text>
</comment>
<evidence type="ECO:0000256" key="2">
    <source>
        <dbReference type="SAM" id="SignalP"/>
    </source>
</evidence>
<keyword evidence="4" id="KW-1185">Reference proteome</keyword>
<gene>
    <name evidence="3" type="ORF">CVLEPA_LOCUS31515</name>
</gene>
<name>A0ABP0H234_CLALP</name>
<keyword evidence="2" id="KW-0732">Signal</keyword>
<sequence length="356" mass="39821">MTASNMACLFFLLTLLFGQGFSFSLSNLISKLACLFTTCDENSSRSEVPGQSINCIRFNNTMVLNPRKYVNYDMTTKEAWDRFLNMSGKDQQVLRLTVNNFLDGNCNCKNRLTEIFYRFVLPECVANSELSSPKVILPCFQYCNTLVYKCLLNASDTQTLSIRNATGQNTEDFCKDLPHHNCWNNSEPLINCTGQREVVTYPNNVSKQPSTVIPNNQDDNAIPNDQVIIIACSVSAFIVLILVAAIILRVRSRKGNAQRKPIVGLADEVQQQKSSVNAAYNARDEDLNLTYNTLDVGDANPASKPTSSKFEDCYDHINVLNAPAKSQDTTYLCAEDVSKKVDRVEADGEFYTQVNK</sequence>
<reference evidence="3 4" key="1">
    <citation type="submission" date="2024-02" db="EMBL/GenBank/DDBJ databases">
        <authorList>
            <person name="Daric V."/>
            <person name="Darras S."/>
        </authorList>
    </citation>
    <scope>NUCLEOTIDE SEQUENCE [LARGE SCALE GENOMIC DNA]</scope>
</reference>
<feature type="signal peptide" evidence="2">
    <location>
        <begin position="1"/>
        <end position="22"/>
    </location>
</feature>
<dbReference type="Proteomes" id="UP001642483">
    <property type="component" value="Unassembled WGS sequence"/>
</dbReference>
<keyword evidence="1" id="KW-1133">Transmembrane helix</keyword>
<feature type="transmembrane region" description="Helical" evidence="1">
    <location>
        <begin position="227"/>
        <end position="250"/>
    </location>
</feature>
<accession>A0ABP0H234</accession>
<evidence type="ECO:0000256" key="1">
    <source>
        <dbReference type="SAM" id="Phobius"/>
    </source>
</evidence>